<gene>
    <name evidence="1" type="ORF">BpHYR1_012533</name>
</gene>
<reference evidence="1 2" key="1">
    <citation type="journal article" date="2018" name="Sci. Rep.">
        <title>Genomic signatures of local adaptation to the degree of environmental predictability in rotifers.</title>
        <authorList>
            <person name="Franch-Gras L."/>
            <person name="Hahn C."/>
            <person name="Garcia-Roger E.M."/>
            <person name="Carmona M.J."/>
            <person name="Serra M."/>
            <person name="Gomez A."/>
        </authorList>
    </citation>
    <scope>NUCLEOTIDE SEQUENCE [LARGE SCALE GENOMIC DNA]</scope>
    <source>
        <strain evidence="1">HYR1</strain>
    </source>
</reference>
<organism evidence="1 2">
    <name type="scientific">Brachionus plicatilis</name>
    <name type="common">Marine rotifer</name>
    <name type="synonym">Brachionus muelleri</name>
    <dbReference type="NCBI Taxonomy" id="10195"/>
    <lineage>
        <taxon>Eukaryota</taxon>
        <taxon>Metazoa</taxon>
        <taxon>Spiralia</taxon>
        <taxon>Gnathifera</taxon>
        <taxon>Rotifera</taxon>
        <taxon>Eurotatoria</taxon>
        <taxon>Monogononta</taxon>
        <taxon>Pseudotrocha</taxon>
        <taxon>Ploima</taxon>
        <taxon>Brachionidae</taxon>
        <taxon>Brachionus</taxon>
    </lineage>
</organism>
<accession>A0A3M7SCE2</accession>
<proteinExistence type="predicted"/>
<sequence>MALTKIIIFEEQVFNWVCGILKHIYLQVQVNYVARMKVFDTLEYLCYEFGRVALTQVVLFGYELEQLAALNP</sequence>
<dbReference type="Proteomes" id="UP000276133">
    <property type="component" value="Unassembled WGS sequence"/>
</dbReference>
<protein>
    <submittedName>
        <fullName evidence="1">Uncharacterized protein</fullName>
    </submittedName>
</protein>
<dbReference type="AlphaFoldDB" id="A0A3M7SCE2"/>
<comment type="caution">
    <text evidence="1">The sequence shown here is derived from an EMBL/GenBank/DDBJ whole genome shotgun (WGS) entry which is preliminary data.</text>
</comment>
<keyword evidence="2" id="KW-1185">Reference proteome</keyword>
<name>A0A3M7SCE2_BRAPC</name>
<dbReference type="EMBL" id="REGN01001634">
    <property type="protein sequence ID" value="RNA33466.1"/>
    <property type="molecule type" value="Genomic_DNA"/>
</dbReference>
<evidence type="ECO:0000313" key="2">
    <source>
        <dbReference type="Proteomes" id="UP000276133"/>
    </source>
</evidence>
<evidence type="ECO:0000313" key="1">
    <source>
        <dbReference type="EMBL" id="RNA33466.1"/>
    </source>
</evidence>